<dbReference type="AlphaFoldDB" id="A0AAD7YN08"/>
<dbReference type="EMBL" id="JARGEI010000012">
    <property type="protein sequence ID" value="KAJ8722366.1"/>
    <property type="molecule type" value="Genomic_DNA"/>
</dbReference>
<evidence type="ECO:0000313" key="2">
    <source>
        <dbReference type="EMBL" id="KAJ8722366.1"/>
    </source>
</evidence>
<protein>
    <recommendedName>
        <fullName evidence="4">Coilin</fullName>
    </recommendedName>
</protein>
<sequence length="245" mass="27113">MVKYKESESESDAEHGVEARFRVRVCMRRFYGDGDVRARAYVCVAPRRRVAWLQRRLRRLFALPPVRLLSRGHLLPPQEPLALLQPDDPVEVVPADAEPDDTADVRHFVDSVHEVQMATVEELEPSPPPVSPDDLMASKRQALSMLDQYCGEPAVKCATDAPRARRKRVRRRRRVPRAADLDGGAEAPPAGVSAASLSAAEAARAGGSAASLSDAEERSPARRRSLVLRDELHPRAPRVVRSLTP</sequence>
<feature type="compositionally biased region" description="Basic residues" evidence="1">
    <location>
        <begin position="164"/>
        <end position="176"/>
    </location>
</feature>
<comment type="caution">
    <text evidence="2">The sequence shown here is derived from an EMBL/GenBank/DDBJ whole genome shotgun (WGS) entry which is preliminary data.</text>
</comment>
<accession>A0AAD7YN08</accession>
<feature type="compositionally biased region" description="Low complexity" evidence="1">
    <location>
        <begin position="187"/>
        <end position="213"/>
    </location>
</feature>
<gene>
    <name evidence="2" type="ORF">PYW07_003546</name>
</gene>
<evidence type="ECO:0008006" key="4">
    <source>
        <dbReference type="Google" id="ProtNLM"/>
    </source>
</evidence>
<reference evidence="2" key="1">
    <citation type="submission" date="2023-03" db="EMBL/GenBank/DDBJ databases">
        <title>Chromosome-level genomes of two armyworms, Mythimna separata and Mythimna loreyi, provide insights into the biosynthesis and reception of sex pheromones.</title>
        <authorList>
            <person name="Zhao H."/>
        </authorList>
    </citation>
    <scope>NUCLEOTIDE SEQUENCE</scope>
    <source>
        <strain evidence="2">BeijingLab</strain>
        <tissue evidence="2">Pupa</tissue>
    </source>
</reference>
<organism evidence="2 3">
    <name type="scientific">Mythimna separata</name>
    <name type="common">Oriental armyworm</name>
    <name type="synonym">Pseudaletia separata</name>
    <dbReference type="NCBI Taxonomy" id="271217"/>
    <lineage>
        <taxon>Eukaryota</taxon>
        <taxon>Metazoa</taxon>
        <taxon>Ecdysozoa</taxon>
        <taxon>Arthropoda</taxon>
        <taxon>Hexapoda</taxon>
        <taxon>Insecta</taxon>
        <taxon>Pterygota</taxon>
        <taxon>Neoptera</taxon>
        <taxon>Endopterygota</taxon>
        <taxon>Lepidoptera</taxon>
        <taxon>Glossata</taxon>
        <taxon>Ditrysia</taxon>
        <taxon>Noctuoidea</taxon>
        <taxon>Noctuidae</taxon>
        <taxon>Noctuinae</taxon>
        <taxon>Hadenini</taxon>
        <taxon>Mythimna</taxon>
    </lineage>
</organism>
<name>A0AAD7YN08_MYTSE</name>
<evidence type="ECO:0000313" key="3">
    <source>
        <dbReference type="Proteomes" id="UP001231518"/>
    </source>
</evidence>
<proteinExistence type="predicted"/>
<keyword evidence="3" id="KW-1185">Reference proteome</keyword>
<dbReference type="Proteomes" id="UP001231518">
    <property type="component" value="Chromosome 15"/>
</dbReference>
<evidence type="ECO:0000256" key="1">
    <source>
        <dbReference type="SAM" id="MobiDB-lite"/>
    </source>
</evidence>
<feature type="region of interest" description="Disordered" evidence="1">
    <location>
        <begin position="160"/>
        <end position="245"/>
    </location>
</feature>